<feature type="domain" description="DSC E3 ubiquitin ligase complex subunit 3 ubiquitin-like" evidence="3">
    <location>
        <begin position="14"/>
        <end position="121"/>
    </location>
</feature>
<proteinExistence type="predicted"/>
<accession>A0A6G1IAR4</accession>
<evidence type="ECO:0000259" key="4">
    <source>
        <dbReference type="Pfam" id="PF13373"/>
    </source>
</evidence>
<feature type="transmembrane region" description="Helical" evidence="2">
    <location>
        <begin position="244"/>
        <end position="263"/>
    </location>
</feature>
<dbReference type="Pfam" id="PF13373">
    <property type="entry name" value="Dsc3_C"/>
    <property type="match status" value="1"/>
</dbReference>
<dbReference type="GO" id="GO:0044695">
    <property type="term" value="C:Dsc E3 ubiquitin ligase complex"/>
    <property type="evidence" value="ECO:0007669"/>
    <property type="project" value="InterPro"/>
</dbReference>
<dbReference type="InterPro" id="IPR045226">
    <property type="entry name" value="Dsc3"/>
</dbReference>
<keyword evidence="2" id="KW-0472">Membrane</keyword>
<organism evidence="5 6">
    <name type="scientific">Trichodelitschia bisporula</name>
    <dbReference type="NCBI Taxonomy" id="703511"/>
    <lineage>
        <taxon>Eukaryota</taxon>
        <taxon>Fungi</taxon>
        <taxon>Dikarya</taxon>
        <taxon>Ascomycota</taxon>
        <taxon>Pezizomycotina</taxon>
        <taxon>Dothideomycetes</taxon>
        <taxon>Dothideomycetes incertae sedis</taxon>
        <taxon>Phaeotrichales</taxon>
        <taxon>Phaeotrichaceae</taxon>
        <taxon>Trichodelitschia</taxon>
    </lineage>
</organism>
<evidence type="ECO:0000313" key="5">
    <source>
        <dbReference type="EMBL" id="KAF2405206.1"/>
    </source>
</evidence>
<protein>
    <recommendedName>
        <fullName evidence="7">Ubiquitin-like domain-containing protein</fullName>
    </recommendedName>
</protein>
<dbReference type="AlphaFoldDB" id="A0A6G1IAR4"/>
<feature type="region of interest" description="Disordered" evidence="1">
    <location>
        <begin position="86"/>
        <end position="110"/>
    </location>
</feature>
<evidence type="ECO:0000256" key="1">
    <source>
        <dbReference type="SAM" id="MobiDB-lite"/>
    </source>
</evidence>
<keyword evidence="2" id="KW-0812">Transmembrane</keyword>
<dbReference type="InterPro" id="IPR025390">
    <property type="entry name" value="Dsc3_C"/>
</dbReference>
<name>A0A6G1IAR4_9PEZI</name>
<dbReference type="PANTHER" id="PTHR28049">
    <property type="entry name" value="TRANSMEMBRANE PROTEIN YOR223W"/>
    <property type="match status" value="1"/>
</dbReference>
<gene>
    <name evidence="5" type="ORF">EJ06DRAFT_16929</name>
</gene>
<feature type="region of interest" description="Disordered" evidence="1">
    <location>
        <begin position="148"/>
        <end position="167"/>
    </location>
</feature>
<feature type="domain" description="DSC E3 ubiquitin ligase complex subunit 3 C-terminal" evidence="4">
    <location>
        <begin position="169"/>
        <end position="291"/>
    </location>
</feature>
<evidence type="ECO:0008006" key="7">
    <source>
        <dbReference type="Google" id="ProtNLM"/>
    </source>
</evidence>
<dbReference type="GO" id="GO:0005783">
    <property type="term" value="C:endoplasmic reticulum"/>
    <property type="evidence" value="ECO:0007669"/>
    <property type="project" value="TreeGrafter"/>
</dbReference>
<evidence type="ECO:0000259" key="3">
    <source>
        <dbReference type="Pfam" id="PF10302"/>
    </source>
</evidence>
<dbReference type="PANTHER" id="PTHR28049:SF1">
    <property type="entry name" value="DSC E3 UBIQUITIN LIGASE COMPLEX SUBUNIT 3"/>
    <property type="match status" value="1"/>
</dbReference>
<feature type="transmembrane region" description="Helical" evidence="2">
    <location>
        <begin position="275"/>
        <end position="293"/>
    </location>
</feature>
<keyword evidence="2" id="KW-1133">Transmembrane helix</keyword>
<reference evidence="5" key="1">
    <citation type="journal article" date="2020" name="Stud. Mycol.">
        <title>101 Dothideomycetes genomes: a test case for predicting lifestyles and emergence of pathogens.</title>
        <authorList>
            <person name="Haridas S."/>
            <person name="Albert R."/>
            <person name="Binder M."/>
            <person name="Bloem J."/>
            <person name="Labutti K."/>
            <person name="Salamov A."/>
            <person name="Andreopoulos B."/>
            <person name="Baker S."/>
            <person name="Barry K."/>
            <person name="Bills G."/>
            <person name="Bluhm B."/>
            <person name="Cannon C."/>
            <person name="Castanera R."/>
            <person name="Culley D."/>
            <person name="Daum C."/>
            <person name="Ezra D."/>
            <person name="Gonzalez J."/>
            <person name="Henrissat B."/>
            <person name="Kuo A."/>
            <person name="Liang C."/>
            <person name="Lipzen A."/>
            <person name="Lutzoni F."/>
            <person name="Magnuson J."/>
            <person name="Mondo S."/>
            <person name="Nolan M."/>
            <person name="Ohm R."/>
            <person name="Pangilinan J."/>
            <person name="Park H.-J."/>
            <person name="Ramirez L."/>
            <person name="Alfaro M."/>
            <person name="Sun H."/>
            <person name="Tritt A."/>
            <person name="Yoshinaga Y."/>
            <person name="Zwiers L.-H."/>
            <person name="Turgeon B."/>
            <person name="Goodwin S."/>
            <person name="Spatafora J."/>
            <person name="Crous P."/>
            <person name="Grigoriev I."/>
        </authorList>
    </citation>
    <scope>NUCLEOTIDE SEQUENCE</scope>
    <source>
        <strain evidence="5">CBS 262.69</strain>
    </source>
</reference>
<keyword evidence="6" id="KW-1185">Reference proteome</keyword>
<dbReference type="EMBL" id="ML996687">
    <property type="protein sequence ID" value="KAF2405206.1"/>
    <property type="molecule type" value="Genomic_DNA"/>
</dbReference>
<dbReference type="OrthoDB" id="2556122at2759"/>
<sequence>MATLPPEPSEANLHLTIRFSLPLPDLPLTLPLQTLPTTPALSLKRLIRTHLPAAHASTRLRLIHSGRDLPDTASLADALGLDPHILSITPTSANPRDQGKGKGKQKAPDPPAVYIHCSLSDTLSPALLAAESRAALAAEEALHAAAAPASARSTPASGAAPASTAPRPRGFDRLLAAGLSADDVAALRASFLVHLAHTHTPDTLPQGDALRVLEERWLDSTGSEGGGAGVTGLDDDEGSAGEDLFWGNVWGFFWPLGALVWGLREEGVWTRRRQIAVLTGLAFNLIFGFARWSSSR</sequence>
<dbReference type="InterPro" id="IPR019413">
    <property type="entry name" value="Dsc3_ub-like_dom"/>
</dbReference>
<dbReference type="Proteomes" id="UP000799640">
    <property type="component" value="Unassembled WGS sequence"/>
</dbReference>
<evidence type="ECO:0000313" key="6">
    <source>
        <dbReference type="Proteomes" id="UP000799640"/>
    </source>
</evidence>
<dbReference type="Pfam" id="PF10302">
    <property type="entry name" value="Dsc3_N"/>
    <property type="match status" value="1"/>
</dbReference>
<evidence type="ECO:0000256" key="2">
    <source>
        <dbReference type="SAM" id="Phobius"/>
    </source>
</evidence>